<keyword evidence="3" id="KW-1185">Reference proteome</keyword>
<dbReference type="EMBL" id="KI392418">
    <property type="protein sequence ID" value="ERN16622.1"/>
    <property type="molecule type" value="Genomic_DNA"/>
</dbReference>
<evidence type="ECO:0000313" key="3">
    <source>
        <dbReference type="Proteomes" id="UP000017836"/>
    </source>
</evidence>
<proteinExistence type="predicted"/>
<dbReference type="Gramene" id="ERN16622">
    <property type="protein sequence ID" value="ERN16622"/>
    <property type="gene ID" value="AMTR_s00051p00057470"/>
</dbReference>
<organism evidence="2 3">
    <name type="scientific">Amborella trichopoda</name>
    <dbReference type="NCBI Taxonomy" id="13333"/>
    <lineage>
        <taxon>Eukaryota</taxon>
        <taxon>Viridiplantae</taxon>
        <taxon>Streptophyta</taxon>
        <taxon>Embryophyta</taxon>
        <taxon>Tracheophyta</taxon>
        <taxon>Spermatophyta</taxon>
        <taxon>Magnoliopsida</taxon>
        <taxon>Amborellales</taxon>
        <taxon>Amborellaceae</taxon>
        <taxon>Amborella</taxon>
    </lineage>
</organism>
<dbReference type="HOGENOM" id="CLU_2641433_0_0_1"/>
<name>U5D5C8_AMBTC</name>
<feature type="region of interest" description="Disordered" evidence="1">
    <location>
        <begin position="1"/>
        <end position="29"/>
    </location>
</feature>
<gene>
    <name evidence="2" type="ORF">AMTR_s00051p00057470</name>
</gene>
<sequence length="77" mass="8501">MTAINPDEPSSSSQPPQLKGEVSPLPHSDRGLDYLSAKIGFMEYGKELWRAVHRLIGRSSLEELIQLPGLLERTAAN</sequence>
<evidence type="ECO:0000256" key="1">
    <source>
        <dbReference type="SAM" id="MobiDB-lite"/>
    </source>
</evidence>
<dbReference type="AlphaFoldDB" id="U5D5C8"/>
<protein>
    <submittedName>
        <fullName evidence="2">Uncharacterized protein</fullName>
    </submittedName>
</protein>
<dbReference type="Proteomes" id="UP000017836">
    <property type="component" value="Unassembled WGS sequence"/>
</dbReference>
<evidence type="ECO:0000313" key="2">
    <source>
        <dbReference type="EMBL" id="ERN16622.1"/>
    </source>
</evidence>
<accession>U5D5C8</accession>
<reference evidence="3" key="1">
    <citation type="journal article" date="2013" name="Science">
        <title>The Amborella genome and the evolution of flowering plants.</title>
        <authorList>
            <consortium name="Amborella Genome Project"/>
        </authorList>
    </citation>
    <scope>NUCLEOTIDE SEQUENCE [LARGE SCALE GENOMIC DNA]</scope>
</reference>